<comment type="caution">
    <text evidence="3">The sequence shown here is derived from an EMBL/GenBank/DDBJ whole genome shotgun (WGS) entry which is preliminary data.</text>
</comment>
<accession>A0ABQ3ELY3</accession>
<dbReference type="InterPro" id="IPR036397">
    <property type="entry name" value="RNaseH_sf"/>
</dbReference>
<reference evidence="4" key="1">
    <citation type="journal article" date="2019" name="Int. J. Syst. Evol. Microbiol.">
        <title>The Global Catalogue of Microorganisms (GCM) 10K type strain sequencing project: providing services to taxonomists for standard genome sequencing and annotation.</title>
        <authorList>
            <consortium name="The Broad Institute Genomics Platform"/>
            <consortium name="The Broad Institute Genome Sequencing Center for Infectious Disease"/>
            <person name="Wu L."/>
            <person name="Ma J."/>
        </authorList>
    </citation>
    <scope>NUCLEOTIDE SEQUENCE [LARGE SCALE GENOMIC DNA]</scope>
    <source>
        <strain evidence="4">KCTC 12861</strain>
    </source>
</reference>
<sequence>MQIETNSTWKIYDLDGIEAGHYRVLAIQPETDLVVLFKLEHESSTKLHRPIGALLSDFTAAVDSNAIQAEAFETPPYLLVDEESLPQHRRQMRDERLLHIQPLIKNRSFLQDFALSLRSTHVSDRAKEIGIDVRTLYRLLNTYWRYGQTANALLPRFAKQGAPGKQRQSGEKKRGKPVTSRTGLINMNPGINITPHDKKLILKGAKKFLLIGEHRSYKSAWEKTIAHYYSKEVLAAEQEERFPNVPNYRQFCYWVKVLIDEDKLIRGRTNTGDYLRNKRGLHGAATDHAKVPGSCFEIDATVADVHLVAHFDRSKVLGRPTIYSVVDVASRMIVGIHVSLEHASWRAAKQALLNAFSPKPPYCLRYGITITEEAWPCHHLPESLLCDRGELAGLVPEQLLVPVTQLSITPPYRPDMKAIVERCFGKFNSELLHELPGSTKGRARTRGEPDARLQSQLTIHEFTALLIDEVLQQNQSVCEALASQSPLLIQNGLAPTPLNYWNIHRQTNRTAFMVTDPDRLTAELLHPVEVSMTGRGIRLHDSIYYTYDHPDFDALKAKARTQGRIKLEGRQDPENASLLYVRLQPNGPFLLCTLSSKSAIFANMHSADISFFLDYQKANKRFGTVSSKKIESLRLRKQTQTKAQAATKEASVGTRKADKTKGMRETRQQALEFERRKPNQPEATRAPNESMHASDPHNLKSTISLLKRKKNRNGSC</sequence>
<evidence type="ECO:0000313" key="3">
    <source>
        <dbReference type="EMBL" id="GHB46085.1"/>
    </source>
</evidence>
<name>A0ABQ3ELY3_9HYPH</name>
<dbReference type="Gene3D" id="3.30.420.10">
    <property type="entry name" value="Ribonuclease H-like superfamily/Ribonuclease H"/>
    <property type="match status" value="1"/>
</dbReference>
<proteinExistence type="predicted"/>
<dbReference type="InterPro" id="IPR012337">
    <property type="entry name" value="RNaseH-like_sf"/>
</dbReference>
<organism evidence="3 4">
    <name type="scientific">Pseudovibrio japonicus</name>
    <dbReference type="NCBI Taxonomy" id="366534"/>
    <lineage>
        <taxon>Bacteria</taxon>
        <taxon>Pseudomonadati</taxon>
        <taxon>Pseudomonadota</taxon>
        <taxon>Alphaproteobacteria</taxon>
        <taxon>Hyphomicrobiales</taxon>
        <taxon>Stappiaceae</taxon>
        <taxon>Pseudovibrio</taxon>
    </lineage>
</organism>
<dbReference type="PROSITE" id="PS50994">
    <property type="entry name" value="INTEGRASE"/>
    <property type="match status" value="1"/>
</dbReference>
<feature type="region of interest" description="Disordered" evidence="1">
    <location>
        <begin position="158"/>
        <end position="181"/>
    </location>
</feature>
<feature type="compositionally biased region" description="Basic residues" evidence="1">
    <location>
        <begin position="706"/>
        <end position="716"/>
    </location>
</feature>
<keyword evidence="4" id="KW-1185">Reference proteome</keyword>
<evidence type="ECO:0000259" key="2">
    <source>
        <dbReference type="PROSITE" id="PS50994"/>
    </source>
</evidence>
<dbReference type="Proteomes" id="UP000637980">
    <property type="component" value="Unassembled WGS sequence"/>
</dbReference>
<dbReference type="RefSeq" id="WP_189438512.1">
    <property type="nucleotide sequence ID" value="NZ_BMXE01000009.1"/>
</dbReference>
<dbReference type="EMBL" id="BMXE01000009">
    <property type="protein sequence ID" value="GHB46085.1"/>
    <property type="molecule type" value="Genomic_DNA"/>
</dbReference>
<feature type="compositionally biased region" description="Low complexity" evidence="1">
    <location>
        <begin position="638"/>
        <end position="648"/>
    </location>
</feature>
<evidence type="ECO:0000256" key="1">
    <source>
        <dbReference type="SAM" id="MobiDB-lite"/>
    </source>
</evidence>
<dbReference type="SUPFAM" id="SSF53098">
    <property type="entry name" value="Ribonuclease H-like"/>
    <property type="match status" value="1"/>
</dbReference>
<evidence type="ECO:0000313" key="4">
    <source>
        <dbReference type="Proteomes" id="UP000637980"/>
    </source>
</evidence>
<feature type="region of interest" description="Disordered" evidence="1">
    <location>
        <begin position="638"/>
        <end position="716"/>
    </location>
</feature>
<gene>
    <name evidence="3" type="ORF">GCM10007094_39240</name>
</gene>
<protein>
    <submittedName>
        <fullName evidence="3">Transposase</fullName>
    </submittedName>
</protein>
<feature type="domain" description="Integrase catalytic" evidence="2">
    <location>
        <begin position="288"/>
        <end position="494"/>
    </location>
</feature>
<dbReference type="InterPro" id="IPR001584">
    <property type="entry name" value="Integrase_cat-core"/>
</dbReference>
<feature type="compositionally biased region" description="Basic and acidic residues" evidence="1">
    <location>
        <begin position="655"/>
        <end position="679"/>
    </location>
</feature>